<dbReference type="Proteomes" id="UP000792457">
    <property type="component" value="Unassembled WGS sequence"/>
</dbReference>
<comment type="caution">
    <text evidence="1">The sequence shown here is derived from an EMBL/GenBank/DDBJ whole genome shotgun (WGS) entry which is preliminary data.</text>
</comment>
<reference evidence="1" key="1">
    <citation type="submission" date="2013-04" db="EMBL/GenBank/DDBJ databases">
        <authorList>
            <person name="Qu J."/>
            <person name="Murali S.C."/>
            <person name="Bandaranaike D."/>
            <person name="Bellair M."/>
            <person name="Blankenburg K."/>
            <person name="Chao H."/>
            <person name="Dinh H."/>
            <person name="Doddapaneni H."/>
            <person name="Downs B."/>
            <person name="Dugan-Rocha S."/>
            <person name="Elkadiri S."/>
            <person name="Gnanaolivu R.D."/>
            <person name="Hernandez B."/>
            <person name="Javaid M."/>
            <person name="Jayaseelan J.C."/>
            <person name="Lee S."/>
            <person name="Li M."/>
            <person name="Ming W."/>
            <person name="Munidasa M."/>
            <person name="Muniz J."/>
            <person name="Nguyen L."/>
            <person name="Ongeri F."/>
            <person name="Osuji N."/>
            <person name="Pu L.-L."/>
            <person name="Puazo M."/>
            <person name="Qu C."/>
            <person name="Quiroz J."/>
            <person name="Raj R."/>
            <person name="Weissenberger G."/>
            <person name="Xin Y."/>
            <person name="Zou X."/>
            <person name="Han Y."/>
            <person name="Richards S."/>
            <person name="Worley K."/>
            <person name="Muzny D."/>
            <person name="Gibbs R."/>
        </authorList>
    </citation>
    <scope>NUCLEOTIDE SEQUENCE</scope>
    <source>
        <strain evidence="1">Sampled in the wild</strain>
    </source>
</reference>
<keyword evidence="2" id="KW-1185">Reference proteome</keyword>
<proteinExistence type="predicted"/>
<evidence type="ECO:0000313" key="2">
    <source>
        <dbReference type="Proteomes" id="UP000792457"/>
    </source>
</evidence>
<evidence type="ECO:0000313" key="1">
    <source>
        <dbReference type="EMBL" id="KAG8229089.1"/>
    </source>
</evidence>
<organism evidence="1 2">
    <name type="scientific">Ladona fulva</name>
    <name type="common">Scarce chaser dragonfly</name>
    <name type="synonym">Libellula fulva</name>
    <dbReference type="NCBI Taxonomy" id="123851"/>
    <lineage>
        <taxon>Eukaryota</taxon>
        <taxon>Metazoa</taxon>
        <taxon>Ecdysozoa</taxon>
        <taxon>Arthropoda</taxon>
        <taxon>Hexapoda</taxon>
        <taxon>Insecta</taxon>
        <taxon>Pterygota</taxon>
        <taxon>Palaeoptera</taxon>
        <taxon>Odonata</taxon>
        <taxon>Epiprocta</taxon>
        <taxon>Anisoptera</taxon>
        <taxon>Libelluloidea</taxon>
        <taxon>Libellulidae</taxon>
        <taxon>Ladona</taxon>
    </lineage>
</organism>
<dbReference type="OrthoDB" id="6783564at2759"/>
<name>A0A8K0K637_LADFU</name>
<protein>
    <submittedName>
        <fullName evidence="1">Uncharacterized protein</fullName>
    </submittedName>
</protein>
<dbReference type="EMBL" id="KZ308410">
    <property type="protein sequence ID" value="KAG8229089.1"/>
    <property type="molecule type" value="Genomic_DNA"/>
</dbReference>
<reference evidence="1" key="2">
    <citation type="submission" date="2017-10" db="EMBL/GenBank/DDBJ databases">
        <title>Ladona fulva Genome sequencing and assembly.</title>
        <authorList>
            <person name="Murali S."/>
            <person name="Richards S."/>
            <person name="Bandaranaike D."/>
            <person name="Bellair M."/>
            <person name="Blankenburg K."/>
            <person name="Chao H."/>
            <person name="Dinh H."/>
            <person name="Doddapaneni H."/>
            <person name="Dugan-Rocha S."/>
            <person name="Elkadiri S."/>
            <person name="Gnanaolivu R."/>
            <person name="Hernandez B."/>
            <person name="Skinner E."/>
            <person name="Javaid M."/>
            <person name="Lee S."/>
            <person name="Li M."/>
            <person name="Ming W."/>
            <person name="Munidasa M."/>
            <person name="Muniz J."/>
            <person name="Nguyen L."/>
            <person name="Hughes D."/>
            <person name="Osuji N."/>
            <person name="Pu L.-L."/>
            <person name="Puazo M."/>
            <person name="Qu C."/>
            <person name="Quiroz J."/>
            <person name="Raj R."/>
            <person name="Weissenberger G."/>
            <person name="Xin Y."/>
            <person name="Zou X."/>
            <person name="Han Y."/>
            <person name="Worley K."/>
            <person name="Muzny D."/>
            <person name="Gibbs R."/>
        </authorList>
    </citation>
    <scope>NUCLEOTIDE SEQUENCE</scope>
    <source>
        <strain evidence="1">Sampled in the wild</strain>
    </source>
</reference>
<gene>
    <name evidence="1" type="ORF">J437_LFUL010772</name>
</gene>
<dbReference type="AlphaFoldDB" id="A0A8K0K637"/>
<accession>A0A8K0K637</accession>
<sequence>MKNVFTVGNVTPFPMKWAHNSCAGIDSDDGKEILICELCQEDNFSQVSNIVAASSSFRCVSTHPSRILRQ</sequence>